<evidence type="ECO:0000256" key="7">
    <source>
        <dbReference type="ARBA" id="ARBA00022990"/>
    </source>
</evidence>
<accession>A0A3P8QPN9</accession>
<dbReference type="PANTHER" id="PTHR10122:SF11">
    <property type="entry name" value="CYTOCHROME C OXIDASE SUBUNIT 5B2"/>
    <property type="match status" value="1"/>
</dbReference>
<feature type="modified residue" description="N6-acetyllysine" evidence="12">
    <location>
        <position position="94"/>
    </location>
</feature>
<evidence type="ECO:0000256" key="11">
    <source>
        <dbReference type="PIRSR" id="PIRSR602124-1"/>
    </source>
</evidence>
<evidence type="ECO:0000256" key="5">
    <source>
        <dbReference type="ARBA" id="ARBA00022833"/>
    </source>
</evidence>
<dbReference type="Proteomes" id="UP000265100">
    <property type="component" value="Chromosome 13"/>
</dbReference>
<dbReference type="InterPro" id="IPR002124">
    <property type="entry name" value="Cyt_c_oxidase_su5b"/>
</dbReference>
<keyword evidence="13" id="KW-1133">Transmembrane helix</keyword>
<feature type="binding site" evidence="11">
    <location>
        <position position="119"/>
    </location>
    <ligand>
        <name>Zn(2+)</name>
        <dbReference type="ChEBI" id="CHEBI:29105"/>
    </ligand>
</feature>
<evidence type="ECO:0000256" key="13">
    <source>
        <dbReference type="SAM" id="Phobius"/>
    </source>
</evidence>
<reference evidence="14" key="3">
    <citation type="submission" date="2025-08" db="UniProtKB">
        <authorList>
            <consortium name="Ensembl"/>
        </authorList>
    </citation>
    <scope>IDENTIFICATION</scope>
</reference>
<evidence type="ECO:0000313" key="14">
    <source>
        <dbReference type="Ensembl" id="ENSACLP00000030962.2"/>
    </source>
</evidence>
<keyword evidence="3 11" id="KW-0479">Metal-binding</keyword>
<evidence type="ECO:0000256" key="8">
    <source>
        <dbReference type="ARBA" id="ARBA00023128"/>
    </source>
</evidence>
<keyword evidence="9 13" id="KW-0472">Membrane</keyword>
<sequence length="155" mass="17466">MAGRLLLRACTTTLQLRSGVLAPLHRSMATVRVFVLRRRLVLVSVLVLVFLVISVRRPYARGIPTDEEQATGLERRTLQALKQGKDPYSILKPKHYAGTKEDPHIVPGIGTKRLVGCLCEEDNTAIVWFWLHEGEAQRCPSCGSHYKLVHHELPH</sequence>
<keyword evidence="6" id="KW-0809">Transit peptide</keyword>
<feature type="modified residue" description="N6-acetyllysine" evidence="12">
    <location>
        <position position="112"/>
    </location>
</feature>
<dbReference type="GO" id="GO:0045277">
    <property type="term" value="C:respiratory chain complex IV"/>
    <property type="evidence" value="ECO:0007669"/>
    <property type="project" value="InterPro"/>
</dbReference>
<evidence type="ECO:0000256" key="9">
    <source>
        <dbReference type="ARBA" id="ARBA00023136"/>
    </source>
</evidence>
<keyword evidence="8" id="KW-0496">Mitochondrion</keyword>
<evidence type="ECO:0000256" key="6">
    <source>
        <dbReference type="ARBA" id="ARBA00022946"/>
    </source>
</evidence>
<keyword evidence="13" id="KW-0812">Transmembrane</keyword>
<evidence type="ECO:0000313" key="15">
    <source>
        <dbReference type="Proteomes" id="UP000265100"/>
    </source>
</evidence>
<dbReference type="FunFam" id="2.60.11.10:FF:000001">
    <property type="entry name" value="Cytochrome c oxidase subunit 5B, mitochondrial"/>
    <property type="match status" value="1"/>
</dbReference>
<dbReference type="Ensembl" id="ENSACLT00000031686.2">
    <property type="protein sequence ID" value="ENSACLP00000030962.2"/>
    <property type="gene ID" value="ENSACLG00000020980.2"/>
</dbReference>
<dbReference type="OrthoDB" id="10249250at2759"/>
<dbReference type="SUPFAM" id="SSF57802">
    <property type="entry name" value="Rubredoxin-like"/>
    <property type="match status" value="1"/>
</dbReference>
<evidence type="ECO:0000256" key="1">
    <source>
        <dbReference type="ARBA" id="ARBA00004273"/>
    </source>
</evidence>
<proteinExistence type="predicted"/>
<dbReference type="STRING" id="8154.ENSACLP00000030962"/>
<dbReference type="Bgee" id="ENSACLG00000020980">
    <property type="expression patterns" value="Expressed in zone of skin and 8 other cell types or tissues"/>
</dbReference>
<feature type="binding site" evidence="11">
    <location>
        <position position="139"/>
    </location>
    <ligand>
        <name>Zn(2+)</name>
        <dbReference type="ChEBI" id="CHEBI:29105"/>
    </ligand>
</feature>
<keyword evidence="15" id="KW-1185">Reference proteome</keyword>
<organism evidence="14 15">
    <name type="scientific">Astatotilapia calliptera</name>
    <name type="common">Eastern happy</name>
    <name type="synonym">Chromis callipterus</name>
    <dbReference type="NCBI Taxonomy" id="8154"/>
    <lineage>
        <taxon>Eukaryota</taxon>
        <taxon>Metazoa</taxon>
        <taxon>Chordata</taxon>
        <taxon>Craniata</taxon>
        <taxon>Vertebrata</taxon>
        <taxon>Euteleostomi</taxon>
        <taxon>Actinopterygii</taxon>
        <taxon>Neopterygii</taxon>
        <taxon>Teleostei</taxon>
        <taxon>Neoteleostei</taxon>
        <taxon>Acanthomorphata</taxon>
        <taxon>Ovalentaria</taxon>
        <taxon>Cichlomorphae</taxon>
        <taxon>Cichliformes</taxon>
        <taxon>Cichlidae</taxon>
        <taxon>African cichlids</taxon>
        <taxon>Pseudocrenilabrinae</taxon>
        <taxon>Haplochromini</taxon>
        <taxon>Astatotilapia</taxon>
    </lineage>
</organism>
<comment type="subcellular location">
    <subcellularLocation>
        <location evidence="1">Mitochondrion inner membrane</location>
    </subcellularLocation>
</comment>
<dbReference type="GO" id="GO:0006123">
    <property type="term" value="P:mitochondrial electron transport, cytochrome c to oxygen"/>
    <property type="evidence" value="ECO:0007669"/>
    <property type="project" value="InterPro"/>
</dbReference>
<protein>
    <recommendedName>
        <fullName evidence="2">Cytochrome c oxidase subunit 5B, mitochondrial</fullName>
    </recommendedName>
    <alternativeName>
        <fullName evidence="10">Cytochrome c oxidase polypeptide Vb</fullName>
    </alternativeName>
</protein>
<feature type="transmembrane region" description="Helical" evidence="13">
    <location>
        <begin position="37"/>
        <end position="55"/>
    </location>
</feature>
<dbReference type="InterPro" id="IPR036972">
    <property type="entry name" value="Cyt_c_oxidase_su5b_sf"/>
</dbReference>
<dbReference type="CDD" id="cd00924">
    <property type="entry name" value="Cyt_c_Oxidase_Vb"/>
    <property type="match status" value="1"/>
</dbReference>
<evidence type="ECO:0000256" key="12">
    <source>
        <dbReference type="PIRSR" id="PIRSR602124-3"/>
    </source>
</evidence>
<dbReference type="Gene3D" id="2.60.11.10">
    <property type="entry name" value="Cytochrome c oxidase, subunit Vb"/>
    <property type="match status" value="1"/>
</dbReference>
<feature type="binding site" evidence="11">
    <location>
        <position position="142"/>
    </location>
    <ligand>
        <name>Zn(2+)</name>
        <dbReference type="ChEBI" id="CHEBI:29105"/>
    </ligand>
</feature>
<evidence type="ECO:0000256" key="3">
    <source>
        <dbReference type="ARBA" id="ARBA00022723"/>
    </source>
</evidence>
<keyword evidence="4" id="KW-0999">Mitochondrion inner membrane</keyword>
<dbReference type="PROSITE" id="PS00848">
    <property type="entry name" value="COX5B_1"/>
    <property type="match status" value="1"/>
</dbReference>
<dbReference type="Pfam" id="PF01215">
    <property type="entry name" value="COX5B"/>
    <property type="match status" value="1"/>
</dbReference>
<keyword evidence="7" id="KW-0007">Acetylation</keyword>
<dbReference type="GO" id="GO:0005743">
    <property type="term" value="C:mitochondrial inner membrane"/>
    <property type="evidence" value="ECO:0007669"/>
    <property type="project" value="UniProtKB-SubCell"/>
</dbReference>
<dbReference type="PROSITE" id="PS51359">
    <property type="entry name" value="COX5B_2"/>
    <property type="match status" value="1"/>
</dbReference>
<reference evidence="14" key="4">
    <citation type="submission" date="2025-09" db="UniProtKB">
        <authorList>
            <consortium name="Ensembl"/>
        </authorList>
    </citation>
    <scope>IDENTIFICATION</scope>
</reference>
<dbReference type="AlphaFoldDB" id="A0A3P8QPN9"/>
<dbReference type="OMA" id="HYKLEHH"/>
<dbReference type="GeneTree" id="ENSGT00390000011010"/>
<dbReference type="GO" id="GO:0046872">
    <property type="term" value="F:metal ion binding"/>
    <property type="evidence" value="ECO:0007669"/>
    <property type="project" value="UniProtKB-KW"/>
</dbReference>
<reference evidence="15" key="2">
    <citation type="submission" date="2023-03" db="EMBL/GenBank/DDBJ databases">
        <authorList>
            <consortium name="Wellcome Sanger Institute Data Sharing"/>
        </authorList>
    </citation>
    <scope>NUCLEOTIDE SEQUENCE [LARGE SCALE GENOMIC DNA]</scope>
</reference>
<evidence type="ECO:0000256" key="2">
    <source>
        <dbReference type="ARBA" id="ARBA00020224"/>
    </source>
</evidence>
<feature type="modified residue" description="N6-acetyllysine" evidence="12">
    <location>
        <position position="147"/>
    </location>
</feature>
<reference evidence="14 15" key="1">
    <citation type="submission" date="2018-05" db="EMBL/GenBank/DDBJ databases">
        <authorList>
            <person name="Datahose"/>
        </authorList>
    </citation>
    <scope>NUCLEOTIDE SEQUENCE</scope>
</reference>
<evidence type="ECO:0000256" key="4">
    <source>
        <dbReference type="ARBA" id="ARBA00022792"/>
    </source>
</evidence>
<dbReference type="PANTHER" id="PTHR10122">
    <property type="entry name" value="CYTOCHROME C OXIDASE SUBUNIT 5B, MITOCHONDRIAL"/>
    <property type="match status" value="1"/>
</dbReference>
<name>A0A3P8QPN9_ASTCA</name>
<feature type="binding site" evidence="11">
    <location>
        <position position="117"/>
    </location>
    <ligand>
        <name>Zn(2+)</name>
        <dbReference type="ChEBI" id="CHEBI:29105"/>
    </ligand>
</feature>
<evidence type="ECO:0000256" key="10">
    <source>
        <dbReference type="ARBA" id="ARBA00031048"/>
    </source>
</evidence>
<keyword evidence="5 11" id="KW-0862">Zinc</keyword>